<feature type="compositionally biased region" description="Low complexity" evidence="1">
    <location>
        <begin position="102"/>
        <end position="118"/>
    </location>
</feature>
<feature type="compositionally biased region" description="Polar residues" evidence="1">
    <location>
        <begin position="68"/>
        <end position="77"/>
    </location>
</feature>
<accession>A0ABW2AAG3</accession>
<dbReference type="RefSeq" id="WP_382397514.1">
    <property type="nucleotide sequence ID" value="NZ_JBHSWH010000001.1"/>
</dbReference>
<proteinExistence type="predicted"/>
<feature type="compositionally biased region" description="Low complexity" evidence="1">
    <location>
        <begin position="218"/>
        <end position="230"/>
    </location>
</feature>
<evidence type="ECO:0000256" key="2">
    <source>
        <dbReference type="SAM" id="Phobius"/>
    </source>
</evidence>
<comment type="caution">
    <text evidence="3">The sequence shown here is derived from an EMBL/GenBank/DDBJ whole genome shotgun (WGS) entry which is preliminary data.</text>
</comment>
<keyword evidence="4" id="KW-1185">Reference proteome</keyword>
<keyword evidence="2" id="KW-0472">Membrane</keyword>
<sequence length="353" mass="37423">MQQPSSLIFLAIVVIWAAYLLQHWIRRREALATARSVDQFSDAMRVLERREHRVEGVAEQASEAPHASRTSAPQVSESGPRPSLRAGTVMTGETPQPPTHQSADNADDASVSATQRLAAAGSSSAQAMQRFGDFAAHAGSPKARAIALIGSLSVLVITVVCAPFGAVPWWSPILMLAISGGVFWWCRASAMVAGAAQRRSGATGDQRPSVAAPKKVGAQLPKPTAAAPAAPAEVPLAKATMPDPVIRHAPVAAADQVFDVIASDGASRRPVELPHAPVAHASVDHDASDEWQPVAVPRPTYTMKERAPERQQQAPAATFNTRSYDDVPNEDLPFDGLALDQDLDDLPSVFRAG</sequence>
<name>A0ABW2AAG3_9MICO</name>
<keyword evidence="2" id="KW-0812">Transmembrane</keyword>
<dbReference type="Proteomes" id="UP001596298">
    <property type="component" value="Unassembled WGS sequence"/>
</dbReference>
<evidence type="ECO:0000313" key="3">
    <source>
        <dbReference type="EMBL" id="MFC6703820.1"/>
    </source>
</evidence>
<protein>
    <submittedName>
        <fullName evidence="3">Uncharacterized protein</fullName>
    </submittedName>
</protein>
<feature type="region of interest" description="Disordered" evidence="1">
    <location>
        <begin position="198"/>
        <end position="230"/>
    </location>
</feature>
<feature type="transmembrane region" description="Helical" evidence="2">
    <location>
        <begin position="145"/>
        <end position="167"/>
    </location>
</feature>
<organism evidence="3 4">
    <name type="scientific">Flexivirga alba</name>
    <dbReference type="NCBI Taxonomy" id="702742"/>
    <lineage>
        <taxon>Bacteria</taxon>
        <taxon>Bacillati</taxon>
        <taxon>Actinomycetota</taxon>
        <taxon>Actinomycetes</taxon>
        <taxon>Micrococcales</taxon>
        <taxon>Dermacoccaceae</taxon>
        <taxon>Flexivirga</taxon>
    </lineage>
</organism>
<keyword evidence="2" id="KW-1133">Transmembrane helix</keyword>
<feature type="region of interest" description="Disordered" evidence="1">
    <location>
        <begin position="54"/>
        <end position="118"/>
    </location>
</feature>
<evidence type="ECO:0000256" key="1">
    <source>
        <dbReference type="SAM" id="MobiDB-lite"/>
    </source>
</evidence>
<feature type="transmembrane region" description="Helical" evidence="2">
    <location>
        <begin position="6"/>
        <end position="25"/>
    </location>
</feature>
<evidence type="ECO:0000313" key="4">
    <source>
        <dbReference type="Proteomes" id="UP001596298"/>
    </source>
</evidence>
<dbReference type="EMBL" id="JBHSWH010000001">
    <property type="protein sequence ID" value="MFC6703820.1"/>
    <property type="molecule type" value="Genomic_DNA"/>
</dbReference>
<feature type="region of interest" description="Disordered" evidence="1">
    <location>
        <begin position="303"/>
        <end position="339"/>
    </location>
</feature>
<reference evidence="4" key="1">
    <citation type="journal article" date="2019" name="Int. J. Syst. Evol. Microbiol.">
        <title>The Global Catalogue of Microorganisms (GCM) 10K type strain sequencing project: providing services to taxonomists for standard genome sequencing and annotation.</title>
        <authorList>
            <consortium name="The Broad Institute Genomics Platform"/>
            <consortium name="The Broad Institute Genome Sequencing Center for Infectious Disease"/>
            <person name="Wu L."/>
            <person name="Ma J."/>
        </authorList>
    </citation>
    <scope>NUCLEOTIDE SEQUENCE [LARGE SCALE GENOMIC DNA]</scope>
    <source>
        <strain evidence="4">CCUG 58127</strain>
    </source>
</reference>
<gene>
    <name evidence="3" type="ORF">ACFQDH_00660</name>
</gene>